<feature type="domain" description="Haem-binding" evidence="2">
    <location>
        <begin position="13"/>
        <end position="148"/>
    </location>
</feature>
<dbReference type="Pfam" id="PF14376">
    <property type="entry name" value="Haem_bd"/>
    <property type="match status" value="1"/>
</dbReference>
<dbReference type="SMART" id="SM01235">
    <property type="entry name" value="Haem_bd"/>
    <property type="match status" value="1"/>
</dbReference>
<protein>
    <recommendedName>
        <fullName evidence="2">Haem-binding domain-containing protein</fullName>
    </recommendedName>
</protein>
<proteinExistence type="predicted"/>
<evidence type="ECO:0000313" key="3">
    <source>
        <dbReference type="EMBL" id="RWY48359.1"/>
    </source>
</evidence>
<evidence type="ECO:0000259" key="2">
    <source>
        <dbReference type="SMART" id="SM01235"/>
    </source>
</evidence>
<sequence>MKRVIKISLTVIVVLLIIIQFIPRDHNESEAMPANDISKVYAVPVNVGDILKTSCYDCHSNHTEYPLYSWLQPIRLMMDRHVSKGKEELNFNEFGTYSSRKQRSKLRAIGESLDEGSMPLSSYSLIHRTAILSTKDKATLMNWVKQNSDSPLLKN</sequence>
<feature type="transmembrane region" description="Helical" evidence="1">
    <location>
        <begin position="7"/>
        <end position="23"/>
    </location>
</feature>
<accession>A0A444MJK0</accession>
<organism evidence="3 4">
    <name type="scientific">Mucilaginibacter gilvus</name>
    <dbReference type="NCBI Taxonomy" id="2305909"/>
    <lineage>
        <taxon>Bacteria</taxon>
        <taxon>Pseudomonadati</taxon>
        <taxon>Bacteroidota</taxon>
        <taxon>Sphingobacteriia</taxon>
        <taxon>Sphingobacteriales</taxon>
        <taxon>Sphingobacteriaceae</taxon>
        <taxon>Mucilaginibacter</taxon>
    </lineage>
</organism>
<dbReference type="RefSeq" id="WP_128535706.1">
    <property type="nucleotide sequence ID" value="NZ_SBIW01000011.1"/>
</dbReference>
<keyword evidence="1" id="KW-0472">Membrane</keyword>
<dbReference type="InterPro" id="IPR025992">
    <property type="entry name" value="Haem-bd"/>
</dbReference>
<keyword evidence="1" id="KW-1133">Transmembrane helix</keyword>
<gene>
    <name evidence="3" type="ORF">EPL05_19645</name>
</gene>
<name>A0A444MJK0_9SPHI</name>
<evidence type="ECO:0000256" key="1">
    <source>
        <dbReference type="SAM" id="Phobius"/>
    </source>
</evidence>
<comment type="caution">
    <text evidence="3">The sequence shown here is derived from an EMBL/GenBank/DDBJ whole genome shotgun (WGS) entry which is preliminary data.</text>
</comment>
<dbReference type="Proteomes" id="UP000286701">
    <property type="component" value="Unassembled WGS sequence"/>
</dbReference>
<dbReference type="EMBL" id="SBIW01000011">
    <property type="protein sequence ID" value="RWY48359.1"/>
    <property type="molecule type" value="Genomic_DNA"/>
</dbReference>
<evidence type="ECO:0000313" key="4">
    <source>
        <dbReference type="Proteomes" id="UP000286701"/>
    </source>
</evidence>
<keyword evidence="1" id="KW-0812">Transmembrane</keyword>
<keyword evidence="4" id="KW-1185">Reference proteome</keyword>
<dbReference type="OrthoDB" id="196738at2"/>
<reference evidence="3 4" key="1">
    <citation type="submission" date="2019-01" db="EMBL/GenBank/DDBJ databases">
        <title>Mucilaginibacter antarcticum sp. nov., isolated from antarctic soil.</title>
        <authorList>
            <person name="Yan Y.-Q."/>
            <person name="Du Z.-J."/>
        </authorList>
    </citation>
    <scope>NUCLEOTIDE SEQUENCE [LARGE SCALE GENOMIC DNA]</scope>
    <source>
        <strain evidence="3 4">F01003</strain>
    </source>
</reference>
<dbReference type="AlphaFoldDB" id="A0A444MJK0"/>